<dbReference type="Pfam" id="PF00226">
    <property type="entry name" value="DnaJ"/>
    <property type="match status" value="1"/>
</dbReference>
<dbReference type="InterPro" id="IPR036869">
    <property type="entry name" value="J_dom_sf"/>
</dbReference>
<evidence type="ECO:0000259" key="1">
    <source>
        <dbReference type="PROSITE" id="PS50076"/>
    </source>
</evidence>
<name>A0A2L0EUT0_SORCE</name>
<reference evidence="2 3" key="1">
    <citation type="submission" date="2015-09" db="EMBL/GenBank/DDBJ databases">
        <title>Sorangium comparison.</title>
        <authorList>
            <person name="Zaburannyi N."/>
            <person name="Bunk B."/>
            <person name="Overmann J."/>
            <person name="Mueller R."/>
        </authorList>
    </citation>
    <scope>NUCLEOTIDE SEQUENCE [LARGE SCALE GENOMIC DNA]</scope>
    <source>
        <strain evidence="2 3">So ce26</strain>
    </source>
</reference>
<evidence type="ECO:0000313" key="3">
    <source>
        <dbReference type="Proteomes" id="UP000238348"/>
    </source>
</evidence>
<dbReference type="AlphaFoldDB" id="A0A2L0EUT0"/>
<dbReference type="InterPro" id="IPR001623">
    <property type="entry name" value="DnaJ_domain"/>
</dbReference>
<dbReference type="EMBL" id="CP012673">
    <property type="protein sequence ID" value="AUX43056.1"/>
    <property type="molecule type" value="Genomic_DNA"/>
</dbReference>
<dbReference type="RefSeq" id="WP_104981783.1">
    <property type="nucleotide sequence ID" value="NZ_CP012673.1"/>
</dbReference>
<organism evidence="2 3">
    <name type="scientific">Sorangium cellulosum</name>
    <name type="common">Polyangium cellulosum</name>
    <dbReference type="NCBI Taxonomy" id="56"/>
    <lineage>
        <taxon>Bacteria</taxon>
        <taxon>Pseudomonadati</taxon>
        <taxon>Myxococcota</taxon>
        <taxon>Polyangia</taxon>
        <taxon>Polyangiales</taxon>
        <taxon>Polyangiaceae</taxon>
        <taxon>Sorangium</taxon>
    </lineage>
</organism>
<dbReference type="PROSITE" id="PS50076">
    <property type="entry name" value="DNAJ_2"/>
    <property type="match status" value="1"/>
</dbReference>
<dbReference type="CDD" id="cd06257">
    <property type="entry name" value="DnaJ"/>
    <property type="match status" value="1"/>
</dbReference>
<dbReference type="SMART" id="SM00271">
    <property type="entry name" value="DnaJ"/>
    <property type="match status" value="1"/>
</dbReference>
<dbReference type="SUPFAM" id="SSF46565">
    <property type="entry name" value="Chaperone J-domain"/>
    <property type="match status" value="1"/>
</dbReference>
<proteinExistence type="predicted"/>
<evidence type="ECO:0000313" key="2">
    <source>
        <dbReference type="EMBL" id="AUX43056.1"/>
    </source>
</evidence>
<gene>
    <name evidence="2" type="ORF">SOCE26_044960</name>
</gene>
<dbReference type="Proteomes" id="UP000238348">
    <property type="component" value="Chromosome"/>
</dbReference>
<protein>
    <recommendedName>
        <fullName evidence="1">J domain-containing protein</fullName>
    </recommendedName>
</protein>
<accession>A0A2L0EUT0</accession>
<sequence length="115" mass="12490">MSVIDLFLQAHDTLGVRPDDDAAAVKRAYRRAVIAHPPDLDPEGFRRVREAYELLSDPGRRARELLLRAAPAVPPPSLPAPPDPLPPGALALVVLRALAAQLDVDALRVPQERKA</sequence>
<dbReference type="PRINTS" id="PR00625">
    <property type="entry name" value="JDOMAIN"/>
</dbReference>
<feature type="domain" description="J" evidence="1">
    <location>
        <begin position="9"/>
        <end position="70"/>
    </location>
</feature>
<dbReference type="Gene3D" id="1.10.287.110">
    <property type="entry name" value="DnaJ domain"/>
    <property type="match status" value="1"/>
</dbReference>